<keyword evidence="3" id="KW-0472">Membrane</keyword>
<dbReference type="PANTHER" id="PTHR11360">
    <property type="entry name" value="MONOCARBOXYLATE TRANSPORTER"/>
    <property type="match status" value="1"/>
</dbReference>
<dbReference type="InterPro" id="IPR036259">
    <property type="entry name" value="MFS_trans_sf"/>
</dbReference>
<comment type="similarity">
    <text evidence="2">Belongs to the major facilitator superfamily. Monocarboxylate porter (TC 2.A.1.13) family.</text>
</comment>
<dbReference type="PANTHER" id="PTHR11360:SF287">
    <property type="entry name" value="MFS MONOCARBOXYLATE TRANSPORTER"/>
    <property type="match status" value="1"/>
</dbReference>
<evidence type="ECO:0000256" key="3">
    <source>
        <dbReference type="SAM" id="Phobius"/>
    </source>
</evidence>
<feature type="transmembrane region" description="Helical" evidence="3">
    <location>
        <begin position="413"/>
        <end position="438"/>
    </location>
</feature>
<feature type="transmembrane region" description="Helical" evidence="3">
    <location>
        <begin position="354"/>
        <end position="374"/>
    </location>
</feature>
<evidence type="ECO:0000259" key="4">
    <source>
        <dbReference type="PROSITE" id="PS50850"/>
    </source>
</evidence>
<feature type="transmembrane region" description="Helical" evidence="3">
    <location>
        <begin position="147"/>
        <end position="166"/>
    </location>
</feature>
<feature type="domain" description="Major facilitator superfamily (MFS) profile" evidence="4">
    <location>
        <begin position="73"/>
        <end position="480"/>
    </location>
</feature>
<reference evidence="5 6" key="1">
    <citation type="submission" date="2016-07" db="EMBL/GenBank/DDBJ databases">
        <title>Pervasive Adenine N6-methylation of Active Genes in Fungi.</title>
        <authorList>
            <consortium name="DOE Joint Genome Institute"/>
            <person name="Mondo S.J."/>
            <person name="Dannebaum R.O."/>
            <person name="Kuo R.C."/>
            <person name="Labutti K."/>
            <person name="Haridas S."/>
            <person name="Kuo A."/>
            <person name="Salamov A."/>
            <person name="Ahrendt S.R."/>
            <person name="Lipzen A."/>
            <person name="Sullivan W."/>
            <person name="Andreopoulos W.B."/>
            <person name="Clum A."/>
            <person name="Lindquist E."/>
            <person name="Daum C."/>
            <person name="Ramamoorthy G.K."/>
            <person name="Gryganskyi A."/>
            <person name="Culley D."/>
            <person name="Magnuson J.K."/>
            <person name="James T.Y."/>
            <person name="O'Malley M.A."/>
            <person name="Stajich J.E."/>
            <person name="Spatafora J.W."/>
            <person name="Visel A."/>
            <person name="Grigoriev I.V."/>
        </authorList>
    </citation>
    <scope>NUCLEOTIDE SEQUENCE [LARGE SCALE GENOMIC DNA]</scope>
    <source>
        <strain evidence="5 6">62-1032</strain>
    </source>
</reference>
<dbReference type="SUPFAM" id="SSF103473">
    <property type="entry name" value="MFS general substrate transporter"/>
    <property type="match status" value="1"/>
</dbReference>
<dbReference type="InterPro" id="IPR020846">
    <property type="entry name" value="MFS_dom"/>
</dbReference>
<feature type="transmembrane region" description="Helical" evidence="3">
    <location>
        <begin position="323"/>
        <end position="342"/>
    </location>
</feature>
<dbReference type="InterPro" id="IPR050327">
    <property type="entry name" value="Proton-linked_MCT"/>
</dbReference>
<dbReference type="PROSITE" id="PS50850">
    <property type="entry name" value="MFS"/>
    <property type="match status" value="1"/>
</dbReference>
<evidence type="ECO:0000256" key="1">
    <source>
        <dbReference type="ARBA" id="ARBA00004141"/>
    </source>
</evidence>
<evidence type="ECO:0000256" key="2">
    <source>
        <dbReference type="ARBA" id="ARBA00006727"/>
    </source>
</evidence>
<organism evidence="5 6">
    <name type="scientific">Leucosporidium creatinivorum</name>
    <dbReference type="NCBI Taxonomy" id="106004"/>
    <lineage>
        <taxon>Eukaryota</taxon>
        <taxon>Fungi</taxon>
        <taxon>Dikarya</taxon>
        <taxon>Basidiomycota</taxon>
        <taxon>Pucciniomycotina</taxon>
        <taxon>Microbotryomycetes</taxon>
        <taxon>Leucosporidiales</taxon>
        <taxon>Leucosporidium</taxon>
    </lineage>
</organism>
<keyword evidence="3" id="KW-0812">Transmembrane</keyword>
<accession>A0A1Y2DBD4</accession>
<dbReference type="Proteomes" id="UP000193467">
    <property type="component" value="Unassembled WGS sequence"/>
</dbReference>
<keyword evidence="3" id="KW-1133">Transmembrane helix</keyword>
<feature type="transmembrane region" description="Helical" evidence="3">
    <location>
        <begin position="113"/>
        <end position="135"/>
    </location>
</feature>
<keyword evidence="6" id="KW-1185">Reference proteome</keyword>
<gene>
    <name evidence="5" type="ORF">BCR35DRAFT_355686</name>
</gene>
<comment type="subcellular location">
    <subcellularLocation>
        <location evidence="1">Membrane</location>
        <topology evidence="1">Multi-pass membrane protein</topology>
    </subcellularLocation>
</comment>
<dbReference type="Pfam" id="PF07690">
    <property type="entry name" value="MFS_1"/>
    <property type="match status" value="1"/>
</dbReference>
<evidence type="ECO:0000313" key="6">
    <source>
        <dbReference type="Proteomes" id="UP000193467"/>
    </source>
</evidence>
<feature type="transmembrane region" description="Helical" evidence="3">
    <location>
        <begin position="203"/>
        <end position="223"/>
    </location>
</feature>
<proteinExistence type="inferred from homology"/>
<feature type="transmembrane region" description="Helical" evidence="3">
    <location>
        <begin position="380"/>
        <end position="401"/>
    </location>
</feature>
<dbReference type="InParanoid" id="A0A1Y2DBD4"/>
<dbReference type="EMBL" id="MCGR01000088">
    <property type="protein sequence ID" value="ORY55965.1"/>
    <property type="molecule type" value="Genomic_DNA"/>
</dbReference>
<feature type="transmembrane region" description="Helical" evidence="3">
    <location>
        <begin position="235"/>
        <end position="253"/>
    </location>
</feature>
<dbReference type="OrthoDB" id="2213137at2759"/>
<feature type="transmembrane region" description="Helical" evidence="3">
    <location>
        <begin position="71"/>
        <end position="93"/>
    </location>
</feature>
<dbReference type="GO" id="GO:0016020">
    <property type="term" value="C:membrane"/>
    <property type="evidence" value="ECO:0007669"/>
    <property type="project" value="UniProtKB-SubCell"/>
</dbReference>
<sequence length="492" mass="52998">MLALISLQHMATATITAEDPLAATQYSPTASVKSTPHAYPPAPAPIASFEDARQQQQEEDAIELPPVDRGWAAWSFVGAGFLLDMLIWGQTFSYGSYLEFYLKTPPFNTASSVALSSVGTTSLALDYALILLGAMACRRWPHLVRKGVWLSLLLYVVSLLVASFATEVWTLILFQGVLAGVAGGLMYAPLLFYISEWFSARRALAGGTIFAGAGLGGFIFPLILNQLLPRIGWRWTLRAFALASLVICGACIVRIRPRIPVRAPTKRDSSEREKVKKEAKVDLRFLWNPVFLAVTATILCQGFALASLSIYLPTYAASFTSPFNSSVILALFNVFQVPGQILTGALCDRYPYSAVMLGSASVTTLAIFTILRVGDSFAKVAGFAVLVGLTGGGFSSIWFPASTDITRSTPSQAALCFGLLAIARGVSSIAGPVASGLLYTQTSVKDDGVWGRYGLSRFVLFVGWMSVATAVGSVVVEGMRRLRPVRKLVEDE</sequence>
<dbReference type="Gene3D" id="1.20.1250.20">
    <property type="entry name" value="MFS general substrate transporter like domains"/>
    <property type="match status" value="2"/>
</dbReference>
<feature type="transmembrane region" description="Helical" evidence="3">
    <location>
        <begin position="285"/>
        <end position="311"/>
    </location>
</feature>
<protein>
    <submittedName>
        <fullName evidence="5">Major facilitator superfamily domain-containing protein</fullName>
    </submittedName>
</protein>
<evidence type="ECO:0000313" key="5">
    <source>
        <dbReference type="EMBL" id="ORY55965.1"/>
    </source>
</evidence>
<name>A0A1Y2DBD4_9BASI</name>
<feature type="transmembrane region" description="Helical" evidence="3">
    <location>
        <begin position="172"/>
        <end position="194"/>
    </location>
</feature>
<dbReference type="InterPro" id="IPR011701">
    <property type="entry name" value="MFS"/>
</dbReference>
<dbReference type="GO" id="GO:0022857">
    <property type="term" value="F:transmembrane transporter activity"/>
    <property type="evidence" value="ECO:0007669"/>
    <property type="project" value="InterPro"/>
</dbReference>
<comment type="caution">
    <text evidence="5">The sequence shown here is derived from an EMBL/GenBank/DDBJ whole genome shotgun (WGS) entry which is preliminary data.</text>
</comment>
<feature type="transmembrane region" description="Helical" evidence="3">
    <location>
        <begin position="458"/>
        <end position="476"/>
    </location>
</feature>
<dbReference type="AlphaFoldDB" id="A0A1Y2DBD4"/>